<keyword evidence="16" id="KW-1185">Reference proteome</keyword>
<evidence type="ECO:0000256" key="6">
    <source>
        <dbReference type="ARBA" id="ARBA00022960"/>
    </source>
</evidence>
<keyword evidence="2" id="KW-1003">Cell membrane</keyword>
<evidence type="ECO:0000256" key="8">
    <source>
        <dbReference type="ARBA" id="ARBA00023136"/>
    </source>
</evidence>
<evidence type="ECO:0000313" key="15">
    <source>
        <dbReference type="EMBL" id="MCK0537909.1"/>
    </source>
</evidence>
<evidence type="ECO:0000256" key="10">
    <source>
        <dbReference type="ARBA" id="ARBA00035657"/>
    </source>
</evidence>
<dbReference type="PANTHER" id="PTHR39579:SF1">
    <property type="entry name" value="INNER MEMBRANE PROTEIN YHCB"/>
    <property type="match status" value="1"/>
</dbReference>
<feature type="region of interest" description="Disordered" evidence="13">
    <location>
        <begin position="135"/>
        <end position="191"/>
    </location>
</feature>
<comment type="subcellular location">
    <subcellularLocation>
        <location evidence="1">Cell inner membrane</location>
        <topology evidence="1">Single-pass membrane protein</topology>
    </subcellularLocation>
</comment>
<accession>A0ABT0E7V1</accession>
<evidence type="ECO:0000313" key="16">
    <source>
        <dbReference type="Proteomes" id="UP001165524"/>
    </source>
</evidence>
<reference evidence="15" key="1">
    <citation type="submission" date="2022-04" db="EMBL/GenBank/DDBJ databases">
        <title>Alcanivorax sp. CY1518 draft genome sequence.</title>
        <authorList>
            <person name="Zhao G."/>
            <person name="An M."/>
        </authorList>
    </citation>
    <scope>NUCLEOTIDE SEQUENCE</scope>
    <source>
        <strain evidence="15">CY1518</strain>
    </source>
</reference>
<evidence type="ECO:0000256" key="4">
    <source>
        <dbReference type="ARBA" id="ARBA00022618"/>
    </source>
</evidence>
<feature type="transmembrane region" description="Helical" evidence="14">
    <location>
        <begin position="6"/>
        <end position="27"/>
    </location>
</feature>
<dbReference type="EMBL" id="JALKII010000005">
    <property type="protein sequence ID" value="MCK0537909.1"/>
    <property type="molecule type" value="Genomic_DNA"/>
</dbReference>
<comment type="caution">
    <text evidence="15">The sequence shown here is derived from an EMBL/GenBank/DDBJ whole genome shotgun (WGS) entry which is preliminary data.</text>
</comment>
<evidence type="ECO:0000256" key="11">
    <source>
        <dbReference type="ARBA" id="ARBA00035703"/>
    </source>
</evidence>
<keyword evidence="5 14" id="KW-0812">Transmembrane</keyword>
<evidence type="ECO:0000256" key="14">
    <source>
        <dbReference type="SAM" id="Phobius"/>
    </source>
</evidence>
<keyword evidence="8 14" id="KW-0472">Membrane</keyword>
<evidence type="ECO:0000256" key="3">
    <source>
        <dbReference type="ARBA" id="ARBA00022519"/>
    </source>
</evidence>
<gene>
    <name evidence="15" type="ORF">MU846_09315</name>
</gene>
<keyword evidence="4" id="KW-0132">Cell division</keyword>
<dbReference type="Proteomes" id="UP001165524">
    <property type="component" value="Unassembled WGS sequence"/>
</dbReference>
<dbReference type="InterPro" id="IPR009386">
    <property type="entry name" value="ZapG-like"/>
</dbReference>
<feature type="compositionally biased region" description="Basic and acidic residues" evidence="13">
    <location>
        <begin position="156"/>
        <end position="171"/>
    </location>
</feature>
<protein>
    <recommendedName>
        <fullName evidence="11">Z-ring associated protein G</fullName>
    </recommendedName>
    <alternativeName>
        <fullName evidence="12">Cell division protein ZapG</fullName>
    </alternativeName>
</protein>
<keyword evidence="7 14" id="KW-1133">Transmembrane helix</keyword>
<dbReference type="Pfam" id="PF06295">
    <property type="entry name" value="ZapG-like"/>
    <property type="match status" value="1"/>
</dbReference>
<keyword evidence="3" id="KW-0997">Cell inner membrane</keyword>
<evidence type="ECO:0000256" key="5">
    <source>
        <dbReference type="ARBA" id="ARBA00022692"/>
    </source>
</evidence>
<dbReference type="PANTHER" id="PTHR39579">
    <property type="entry name" value="INNER MEMBRANE PROTEIN YHCB"/>
    <property type="match status" value="1"/>
</dbReference>
<evidence type="ECO:0000256" key="7">
    <source>
        <dbReference type="ARBA" id="ARBA00022989"/>
    </source>
</evidence>
<keyword evidence="9" id="KW-0131">Cell cycle</keyword>
<organism evidence="15 16">
    <name type="scientific">Alcanivorax quisquiliarum</name>
    <dbReference type="NCBI Taxonomy" id="2933565"/>
    <lineage>
        <taxon>Bacteria</taxon>
        <taxon>Pseudomonadati</taxon>
        <taxon>Pseudomonadota</taxon>
        <taxon>Gammaproteobacteria</taxon>
        <taxon>Oceanospirillales</taxon>
        <taxon>Alcanivoracaceae</taxon>
        <taxon>Alcanivorax</taxon>
    </lineage>
</organism>
<evidence type="ECO:0000256" key="9">
    <source>
        <dbReference type="ARBA" id="ARBA00023306"/>
    </source>
</evidence>
<proteinExistence type="inferred from homology"/>
<evidence type="ECO:0000256" key="13">
    <source>
        <dbReference type="SAM" id="MobiDB-lite"/>
    </source>
</evidence>
<name>A0ABT0E7V1_9GAMM</name>
<evidence type="ECO:0000256" key="2">
    <source>
        <dbReference type="ARBA" id="ARBA00022475"/>
    </source>
</evidence>
<comment type="similarity">
    <text evidence="10">Belongs to the ZapG family.</text>
</comment>
<keyword evidence="6" id="KW-0133">Cell shape</keyword>
<evidence type="ECO:0000256" key="1">
    <source>
        <dbReference type="ARBA" id="ARBA00004377"/>
    </source>
</evidence>
<dbReference type="RefSeq" id="WP_246951977.1">
    <property type="nucleotide sequence ID" value="NZ_JALKII010000005.1"/>
</dbReference>
<evidence type="ECO:0000256" key="12">
    <source>
        <dbReference type="ARBA" id="ARBA00035727"/>
    </source>
</evidence>
<sequence>MMENSAAMFLAFLIGGALGAALMYLLLPARRAQRALKRERDEARANLARHREEVDHHFLRTAELVNQMTASYRAVHEHLSAGARTLCSEQGRRLAMAKSLDSLPGYPGTEQDNAASISQPLDYAPSAQGTLAEDFGLRDEPEGGPFSPVDDLALAAKEDTPSQVEPPRDYAEGCEDQGCSTDEDAPASKHA</sequence>